<reference evidence="2 3" key="1">
    <citation type="journal article" date="2013" name="Curr. Biol.">
        <title>Shared signatures of parasitism and phylogenomics unite Cryptomycota and microsporidia.</title>
        <authorList>
            <person name="James T.Y."/>
            <person name="Pelin A."/>
            <person name="Bonen L."/>
            <person name="Ahrendt S."/>
            <person name="Sain D."/>
            <person name="Corradi N."/>
            <person name="Stajich J.E."/>
        </authorList>
    </citation>
    <scope>NUCLEOTIDE SEQUENCE [LARGE SCALE GENOMIC DNA]</scope>
    <source>
        <strain evidence="2 3">CSF55</strain>
    </source>
</reference>
<name>A0A075AUX4_ROZAC</name>
<evidence type="ECO:0000313" key="2">
    <source>
        <dbReference type="EMBL" id="EPZ34058.1"/>
    </source>
</evidence>
<dbReference type="HOGENOM" id="CLU_2086147_0_0_1"/>
<dbReference type="Proteomes" id="UP000030755">
    <property type="component" value="Unassembled WGS sequence"/>
</dbReference>
<feature type="domain" description="HAT C-terminal dimerisation" evidence="1">
    <location>
        <begin position="25"/>
        <end position="86"/>
    </location>
</feature>
<evidence type="ECO:0000313" key="3">
    <source>
        <dbReference type="Proteomes" id="UP000030755"/>
    </source>
</evidence>
<dbReference type="Pfam" id="PF05699">
    <property type="entry name" value="Dimer_Tnp_hAT"/>
    <property type="match status" value="1"/>
</dbReference>
<proteinExistence type="predicted"/>
<dbReference type="InterPro" id="IPR012337">
    <property type="entry name" value="RNaseH-like_sf"/>
</dbReference>
<dbReference type="AlphaFoldDB" id="A0A075AUX4"/>
<protein>
    <recommendedName>
        <fullName evidence="1">HAT C-terminal dimerisation domain-containing protein</fullName>
    </recommendedName>
</protein>
<sequence length="117" mass="13623">MVSGAGKCPKWCGEIIYPGEKEKQQWWSLRTDFPLLQPLARRVLCTPTSSAANGWSWSIHEFIHSKRRNRLSAEKVERLVFIYSNIDDTATDDHLLYMLHPEAEMNDDLDEEDEEVE</sequence>
<dbReference type="OrthoDB" id="2431146at2759"/>
<evidence type="ECO:0000259" key="1">
    <source>
        <dbReference type="Pfam" id="PF05699"/>
    </source>
</evidence>
<dbReference type="EMBL" id="KE561004">
    <property type="protein sequence ID" value="EPZ34058.1"/>
    <property type="molecule type" value="Genomic_DNA"/>
</dbReference>
<keyword evidence="3" id="KW-1185">Reference proteome</keyword>
<dbReference type="InterPro" id="IPR008906">
    <property type="entry name" value="HATC_C_dom"/>
</dbReference>
<organism evidence="2 3">
    <name type="scientific">Rozella allomycis (strain CSF55)</name>
    <dbReference type="NCBI Taxonomy" id="988480"/>
    <lineage>
        <taxon>Eukaryota</taxon>
        <taxon>Fungi</taxon>
        <taxon>Fungi incertae sedis</taxon>
        <taxon>Cryptomycota</taxon>
        <taxon>Cryptomycota incertae sedis</taxon>
        <taxon>Rozella</taxon>
    </lineage>
</organism>
<accession>A0A075AUX4</accession>
<gene>
    <name evidence="2" type="ORF">O9G_004995</name>
</gene>
<dbReference type="GO" id="GO:0046983">
    <property type="term" value="F:protein dimerization activity"/>
    <property type="evidence" value="ECO:0007669"/>
    <property type="project" value="InterPro"/>
</dbReference>
<dbReference type="SUPFAM" id="SSF53098">
    <property type="entry name" value="Ribonuclease H-like"/>
    <property type="match status" value="1"/>
</dbReference>